<reference evidence="2 3" key="1">
    <citation type="submission" date="2018-08" db="EMBL/GenBank/DDBJ databases">
        <title>Sequencing the genomes of 1000 actinobacteria strains.</title>
        <authorList>
            <person name="Klenk H.-P."/>
        </authorList>
    </citation>
    <scope>NUCLEOTIDE SEQUENCE [LARGE SCALE GENOMIC DNA]</scope>
    <source>
        <strain evidence="2 3">DSM 44099</strain>
    </source>
</reference>
<gene>
    <name evidence="2" type="ORF">DFJ67_4742</name>
</gene>
<feature type="domain" description="N-acetyltransferase" evidence="1">
    <location>
        <begin position="110"/>
        <end position="235"/>
    </location>
</feature>
<dbReference type="InterPro" id="IPR000182">
    <property type="entry name" value="GNAT_dom"/>
</dbReference>
<sequence>MAEALVGRDAVLAATDAHPYALLTTGGGEGVTGVRDGSTVVWITHASVVCALGDGAVAAATAARLATERQPDAPRWWHLPRLAGATPVAVRVRDEWDFRWTREAPPERMGEERAAPVVDDAGITTLLDLAFPGTTTRPGDPRVRAWWAIREGGRVVACAADRSRGGVGFLSAIAVHPAARGRGLGAALTAALTRRLITEYGIAALGVMSDNVVANRMYESLGYGSSIPRTSVGLA</sequence>
<dbReference type="PROSITE" id="PS51186">
    <property type="entry name" value="GNAT"/>
    <property type="match status" value="1"/>
</dbReference>
<evidence type="ECO:0000313" key="3">
    <source>
        <dbReference type="Proteomes" id="UP000256913"/>
    </source>
</evidence>
<dbReference type="Gene3D" id="3.40.630.30">
    <property type="match status" value="1"/>
</dbReference>
<dbReference type="CDD" id="cd04301">
    <property type="entry name" value="NAT_SF"/>
    <property type="match status" value="1"/>
</dbReference>
<comment type="caution">
    <text evidence="2">The sequence shown here is derived from an EMBL/GenBank/DDBJ whole genome shotgun (WGS) entry which is preliminary data.</text>
</comment>
<dbReference type="Pfam" id="PF00583">
    <property type="entry name" value="Acetyltransf_1"/>
    <property type="match status" value="1"/>
</dbReference>
<evidence type="ECO:0000259" key="1">
    <source>
        <dbReference type="PROSITE" id="PS51186"/>
    </source>
</evidence>
<name>A0A3D9ZQ11_9ACTN</name>
<dbReference type="SUPFAM" id="SSF55729">
    <property type="entry name" value="Acyl-CoA N-acyltransferases (Nat)"/>
    <property type="match status" value="1"/>
</dbReference>
<proteinExistence type="predicted"/>
<evidence type="ECO:0000313" key="2">
    <source>
        <dbReference type="EMBL" id="REF98724.1"/>
    </source>
</evidence>
<keyword evidence="3" id="KW-1185">Reference proteome</keyword>
<dbReference type="AlphaFoldDB" id="A0A3D9ZQ11"/>
<dbReference type="Proteomes" id="UP000256913">
    <property type="component" value="Unassembled WGS sequence"/>
</dbReference>
<organism evidence="2 3">
    <name type="scientific">Asanoa ferruginea</name>
    <dbReference type="NCBI Taxonomy" id="53367"/>
    <lineage>
        <taxon>Bacteria</taxon>
        <taxon>Bacillati</taxon>
        <taxon>Actinomycetota</taxon>
        <taxon>Actinomycetes</taxon>
        <taxon>Micromonosporales</taxon>
        <taxon>Micromonosporaceae</taxon>
        <taxon>Asanoa</taxon>
    </lineage>
</organism>
<dbReference type="RefSeq" id="WP_116069973.1">
    <property type="nucleotide sequence ID" value="NZ_BONB01000104.1"/>
</dbReference>
<dbReference type="OrthoDB" id="3700890at2"/>
<dbReference type="EMBL" id="QUMQ01000001">
    <property type="protein sequence ID" value="REF98724.1"/>
    <property type="molecule type" value="Genomic_DNA"/>
</dbReference>
<accession>A0A3D9ZQ11</accession>
<protein>
    <submittedName>
        <fullName evidence="2">FR47-like protein</fullName>
    </submittedName>
</protein>
<dbReference type="InterPro" id="IPR016181">
    <property type="entry name" value="Acyl_CoA_acyltransferase"/>
</dbReference>
<dbReference type="GO" id="GO:0016747">
    <property type="term" value="F:acyltransferase activity, transferring groups other than amino-acyl groups"/>
    <property type="evidence" value="ECO:0007669"/>
    <property type="project" value="InterPro"/>
</dbReference>